<dbReference type="PRINTS" id="PR00040">
    <property type="entry name" value="HTHMERR"/>
</dbReference>
<evidence type="ECO:0000313" key="2">
    <source>
        <dbReference type="EMBL" id="ASO19359.1"/>
    </source>
</evidence>
<dbReference type="AlphaFoldDB" id="A0A221W0S1"/>
<dbReference type="SMART" id="SM00422">
    <property type="entry name" value="HTH_MERR"/>
    <property type="match status" value="1"/>
</dbReference>
<name>A0A221W0S1_9PSEU</name>
<dbReference type="PANTHER" id="PTHR30204">
    <property type="entry name" value="REDOX-CYCLING DRUG-SENSING TRANSCRIPTIONAL ACTIVATOR SOXR"/>
    <property type="match status" value="1"/>
</dbReference>
<dbReference type="Pfam" id="PF13411">
    <property type="entry name" value="MerR_1"/>
    <property type="match status" value="1"/>
</dbReference>
<dbReference type="Proteomes" id="UP000204221">
    <property type="component" value="Chromosome"/>
</dbReference>
<dbReference type="InterPro" id="IPR047057">
    <property type="entry name" value="MerR_fam"/>
</dbReference>
<dbReference type="GO" id="GO:0003700">
    <property type="term" value="F:DNA-binding transcription factor activity"/>
    <property type="evidence" value="ECO:0007669"/>
    <property type="project" value="InterPro"/>
</dbReference>
<dbReference type="PROSITE" id="PS50937">
    <property type="entry name" value="HTH_MERR_2"/>
    <property type="match status" value="1"/>
</dbReference>
<reference evidence="2 3" key="1">
    <citation type="submission" date="2017-07" db="EMBL/GenBank/DDBJ databases">
        <title>Complete genome sequence of Actinoalloteichus hoggarensis DSM 45943, type strain of Actinoalloteichus hoggarensis.</title>
        <authorList>
            <person name="Ruckert C."/>
            <person name="Nouioui I."/>
            <person name="Willmese J."/>
            <person name="van Wezel G."/>
            <person name="Klenk H.-P."/>
            <person name="Kalinowski J."/>
            <person name="Zotchev S.B."/>
        </authorList>
    </citation>
    <scope>NUCLEOTIDE SEQUENCE [LARGE SCALE GENOMIC DNA]</scope>
    <source>
        <strain evidence="2 3">DSM 45943</strain>
    </source>
</reference>
<dbReference type="PANTHER" id="PTHR30204:SF97">
    <property type="entry name" value="MERR FAMILY REGULATORY PROTEIN"/>
    <property type="match status" value="1"/>
</dbReference>
<accession>A0A221W0S1</accession>
<dbReference type="CDD" id="cd01282">
    <property type="entry name" value="HTH_MerR-like_sg3"/>
    <property type="match status" value="1"/>
</dbReference>
<dbReference type="InterPro" id="IPR009061">
    <property type="entry name" value="DNA-bd_dom_put_sf"/>
</dbReference>
<sequence>MRVGELAARTGCSTRSIRYYEQQGLLTSERLPNGYRVYEASAVARVANIRRLLSLGLVLADVRCFLPCLDGDLFAAAPGRTGLDVVRRRLAELTERIEALTEIRDDLAHQVDLATARVAD</sequence>
<dbReference type="KEGG" id="ahg:AHOG_08570"/>
<keyword evidence="1" id="KW-0238">DNA-binding</keyword>
<proteinExistence type="predicted"/>
<dbReference type="RefSeq" id="WP_093940872.1">
    <property type="nucleotide sequence ID" value="NZ_CP022521.1"/>
</dbReference>
<dbReference type="EMBL" id="CP022521">
    <property type="protein sequence ID" value="ASO19359.1"/>
    <property type="molecule type" value="Genomic_DNA"/>
</dbReference>
<gene>
    <name evidence="2" type="primary">merR1</name>
    <name evidence="2" type="ORF">AHOG_08570</name>
</gene>
<organism evidence="2 3">
    <name type="scientific">Actinoalloteichus hoggarensis</name>
    <dbReference type="NCBI Taxonomy" id="1470176"/>
    <lineage>
        <taxon>Bacteria</taxon>
        <taxon>Bacillati</taxon>
        <taxon>Actinomycetota</taxon>
        <taxon>Actinomycetes</taxon>
        <taxon>Pseudonocardiales</taxon>
        <taxon>Pseudonocardiaceae</taxon>
        <taxon>Actinoalloteichus</taxon>
    </lineage>
</organism>
<protein>
    <submittedName>
        <fullName evidence="2">Mercuric resistance operon regulatory protein</fullName>
    </submittedName>
</protein>
<dbReference type="InterPro" id="IPR000551">
    <property type="entry name" value="MerR-type_HTH_dom"/>
</dbReference>
<evidence type="ECO:0000313" key="3">
    <source>
        <dbReference type="Proteomes" id="UP000204221"/>
    </source>
</evidence>
<evidence type="ECO:0000256" key="1">
    <source>
        <dbReference type="ARBA" id="ARBA00023125"/>
    </source>
</evidence>
<dbReference type="SUPFAM" id="SSF46955">
    <property type="entry name" value="Putative DNA-binding domain"/>
    <property type="match status" value="1"/>
</dbReference>
<keyword evidence="3" id="KW-1185">Reference proteome</keyword>
<dbReference type="PROSITE" id="PS00552">
    <property type="entry name" value="HTH_MERR_1"/>
    <property type="match status" value="1"/>
</dbReference>
<dbReference type="OrthoDB" id="3824912at2"/>
<dbReference type="GO" id="GO:0003677">
    <property type="term" value="F:DNA binding"/>
    <property type="evidence" value="ECO:0007669"/>
    <property type="project" value="UniProtKB-KW"/>
</dbReference>
<dbReference type="Gene3D" id="1.10.1660.10">
    <property type="match status" value="1"/>
</dbReference>